<reference evidence="2" key="1">
    <citation type="submission" date="2020-02" db="EMBL/GenBank/DDBJ databases">
        <authorList>
            <person name="Fontana A."/>
            <person name="Patrone V."/>
            <person name="Morelli L."/>
        </authorList>
    </citation>
    <scope>NUCLEOTIDE SEQUENCE</scope>
    <source>
        <strain evidence="1">CCUG 30943</strain>
        <strain evidence="2">CCUG 43002</strain>
    </source>
</reference>
<reference evidence="2 3" key="2">
    <citation type="journal article" date="2021" name="Int. J. Food Microbiol.">
        <title>Safety demonstration of a microbial species for use in the food chain: Weissella confusa.</title>
        <authorList>
            <person name="Bourdichon F."/>
            <person name="Patrone V."/>
            <person name="Fontana A."/>
            <person name="Milani G."/>
            <person name="Morelli L."/>
        </authorList>
    </citation>
    <scope>NUCLEOTIDE SEQUENCE [LARGE SCALE GENOMIC DNA]</scope>
    <source>
        <strain evidence="1">CCUG 30943</strain>
        <strain evidence="2 3">CCUG 43002</strain>
    </source>
</reference>
<proteinExistence type="predicted"/>
<dbReference type="Proteomes" id="UP000728106">
    <property type="component" value="Unassembled WGS sequence"/>
</dbReference>
<dbReference type="EMBL" id="JAAOCP010000001">
    <property type="protein sequence ID" value="MBJ7637850.1"/>
    <property type="molecule type" value="Genomic_DNA"/>
</dbReference>
<evidence type="ECO:0000313" key="3">
    <source>
        <dbReference type="Proteomes" id="UP000728106"/>
    </source>
</evidence>
<dbReference type="Proteomes" id="UP000808038">
    <property type="component" value="Unassembled WGS sequence"/>
</dbReference>
<dbReference type="AlphaFoldDB" id="A0A4Z0RNH5"/>
<evidence type="ECO:0000313" key="2">
    <source>
        <dbReference type="EMBL" id="MBJ7637850.1"/>
    </source>
</evidence>
<accession>A0A4Z0RNH5</accession>
<organism evidence="2 3">
    <name type="scientific">Weissella confusa</name>
    <name type="common">Lactobacillus confusus</name>
    <dbReference type="NCBI Taxonomy" id="1583"/>
    <lineage>
        <taxon>Bacteria</taxon>
        <taxon>Bacillati</taxon>
        <taxon>Bacillota</taxon>
        <taxon>Bacilli</taxon>
        <taxon>Lactobacillales</taxon>
        <taxon>Lactobacillaceae</taxon>
        <taxon>Weissella</taxon>
    </lineage>
</organism>
<evidence type="ECO:0000313" key="1">
    <source>
        <dbReference type="EMBL" id="MBJ7631742.1"/>
    </source>
</evidence>
<name>A0A4Z0RNH5_WEICO</name>
<protein>
    <submittedName>
        <fullName evidence="2">Uncharacterized protein</fullName>
    </submittedName>
</protein>
<dbReference type="GeneID" id="57978599"/>
<dbReference type="RefSeq" id="WP_003610436.1">
    <property type="nucleotide sequence ID" value="NZ_ALXH01000029.1"/>
</dbReference>
<comment type="caution">
    <text evidence="2">The sequence shown here is derived from an EMBL/GenBank/DDBJ whole genome shotgun (WGS) entry which is preliminary data.</text>
</comment>
<keyword evidence="3" id="KW-1185">Reference proteome</keyword>
<gene>
    <name evidence="2" type="ORF">HAU20_00215</name>
    <name evidence="1" type="ORF">HAU43_01265</name>
</gene>
<sequence>MTAINTDNEVAMEVMRLAGAVDEIAYHLTNVMFGDEPVNFDKAAVTAALGDLGIQLRNFVDAEVGQTQEHSLATLKNQINDMSAAFLQFDNAADWQAVSAVSNRVTEMERLYARLMCYTVAP</sequence>
<dbReference type="EMBL" id="JAAOCX010000001">
    <property type="protein sequence ID" value="MBJ7631742.1"/>
    <property type="molecule type" value="Genomic_DNA"/>
</dbReference>